<dbReference type="InterPro" id="IPR037066">
    <property type="entry name" value="Plug_dom_sf"/>
</dbReference>
<feature type="chain" id="PRO_5047137276" evidence="10">
    <location>
        <begin position="25"/>
        <end position="1025"/>
    </location>
</feature>
<keyword evidence="14" id="KW-1185">Reference proteome</keyword>
<keyword evidence="10" id="KW-0732">Signal</keyword>
<evidence type="ECO:0000256" key="1">
    <source>
        <dbReference type="ARBA" id="ARBA00004571"/>
    </source>
</evidence>
<dbReference type="EMBL" id="JAQGEF010000017">
    <property type="protein sequence ID" value="MDA3615830.1"/>
    <property type="molecule type" value="Genomic_DNA"/>
</dbReference>
<dbReference type="Proteomes" id="UP001210231">
    <property type="component" value="Unassembled WGS sequence"/>
</dbReference>
<comment type="caution">
    <text evidence="13">The sequence shown here is derived from an EMBL/GenBank/DDBJ whole genome shotgun (WGS) entry which is preliminary data.</text>
</comment>
<evidence type="ECO:0000259" key="12">
    <source>
        <dbReference type="Pfam" id="PF07715"/>
    </source>
</evidence>
<evidence type="ECO:0000256" key="6">
    <source>
        <dbReference type="ARBA" id="ARBA00023136"/>
    </source>
</evidence>
<gene>
    <name evidence="13" type="ORF">O3P16_13505</name>
</gene>
<protein>
    <submittedName>
        <fullName evidence="13">SusC/RagA family TonB-linked outer membrane protein</fullName>
    </submittedName>
</protein>
<keyword evidence="3 8" id="KW-1134">Transmembrane beta strand</keyword>
<evidence type="ECO:0000256" key="7">
    <source>
        <dbReference type="ARBA" id="ARBA00023237"/>
    </source>
</evidence>
<keyword evidence="4 8" id="KW-0812">Transmembrane</keyword>
<name>A0ABT4UNM7_9BACT</name>
<dbReference type="SUPFAM" id="SSF56935">
    <property type="entry name" value="Porins"/>
    <property type="match status" value="1"/>
</dbReference>
<accession>A0ABT4UNM7</accession>
<dbReference type="Gene3D" id="2.170.130.10">
    <property type="entry name" value="TonB-dependent receptor, plug domain"/>
    <property type="match status" value="1"/>
</dbReference>
<keyword evidence="2 8" id="KW-0813">Transport</keyword>
<evidence type="ECO:0000256" key="10">
    <source>
        <dbReference type="SAM" id="SignalP"/>
    </source>
</evidence>
<dbReference type="InterPro" id="IPR023997">
    <property type="entry name" value="TonB-dep_OMP_SusC/RagA_CS"/>
</dbReference>
<feature type="domain" description="TonB-dependent receptor plug" evidence="12">
    <location>
        <begin position="120"/>
        <end position="241"/>
    </location>
</feature>
<proteinExistence type="inferred from homology"/>
<feature type="signal peptide" evidence="10">
    <location>
        <begin position="1"/>
        <end position="24"/>
    </location>
</feature>
<evidence type="ECO:0000256" key="3">
    <source>
        <dbReference type="ARBA" id="ARBA00022452"/>
    </source>
</evidence>
<dbReference type="InterPro" id="IPR036942">
    <property type="entry name" value="Beta-barrel_TonB_sf"/>
</dbReference>
<reference evidence="13 14" key="1">
    <citation type="submission" date="2022-12" db="EMBL/GenBank/DDBJ databases">
        <title>Chitinophagaceae gen. sp. nov., a new member of the family Chitinophagaceae, isolated from soil in a chemical factory.</title>
        <authorList>
            <person name="Ke Z."/>
        </authorList>
    </citation>
    <scope>NUCLEOTIDE SEQUENCE [LARGE SCALE GENOMIC DNA]</scope>
    <source>
        <strain evidence="13 14">LY-5</strain>
    </source>
</reference>
<dbReference type="InterPro" id="IPR008969">
    <property type="entry name" value="CarboxyPept-like_regulatory"/>
</dbReference>
<dbReference type="InterPro" id="IPR012910">
    <property type="entry name" value="Plug_dom"/>
</dbReference>
<dbReference type="InterPro" id="IPR000531">
    <property type="entry name" value="Beta-barrel_TonB"/>
</dbReference>
<evidence type="ECO:0000256" key="5">
    <source>
        <dbReference type="ARBA" id="ARBA00023077"/>
    </source>
</evidence>
<evidence type="ECO:0000313" key="14">
    <source>
        <dbReference type="Proteomes" id="UP001210231"/>
    </source>
</evidence>
<comment type="similarity">
    <text evidence="8 9">Belongs to the TonB-dependent receptor family.</text>
</comment>
<evidence type="ECO:0000313" key="13">
    <source>
        <dbReference type="EMBL" id="MDA3615830.1"/>
    </source>
</evidence>
<evidence type="ECO:0000256" key="4">
    <source>
        <dbReference type="ARBA" id="ARBA00022692"/>
    </source>
</evidence>
<dbReference type="Gene3D" id="2.40.170.20">
    <property type="entry name" value="TonB-dependent receptor, beta-barrel domain"/>
    <property type="match status" value="1"/>
</dbReference>
<keyword evidence="6 8" id="KW-0472">Membrane</keyword>
<organism evidence="13 14">
    <name type="scientific">Polluticaenibacter yanchengensis</name>
    <dbReference type="NCBI Taxonomy" id="3014562"/>
    <lineage>
        <taxon>Bacteria</taxon>
        <taxon>Pseudomonadati</taxon>
        <taxon>Bacteroidota</taxon>
        <taxon>Chitinophagia</taxon>
        <taxon>Chitinophagales</taxon>
        <taxon>Chitinophagaceae</taxon>
        <taxon>Polluticaenibacter</taxon>
    </lineage>
</organism>
<dbReference type="NCBIfam" id="TIGR04057">
    <property type="entry name" value="SusC_RagA_signa"/>
    <property type="match status" value="1"/>
</dbReference>
<evidence type="ECO:0000259" key="11">
    <source>
        <dbReference type="Pfam" id="PF00593"/>
    </source>
</evidence>
<dbReference type="Pfam" id="PF13715">
    <property type="entry name" value="CarbopepD_reg_2"/>
    <property type="match status" value="1"/>
</dbReference>
<dbReference type="RefSeq" id="WP_407032158.1">
    <property type="nucleotide sequence ID" value="NZ_JAQGEF010000017.1"/>
</dbReference>
<dbReference type="Pfam" id="PF07715">
    <property type="entry name" value="Plug"/>
    <property type="match status" value="1"/>
</dbReference>
<dbReference type="PROSITE" id="PS52016">
    <property type="entry name" value="TONB_DEPENDENT_REC_3"/>
    <property type="match status" value="1"/>
</dbReference>
<dbReference type="InterPro" id="IPR023996">
    <property type="entry name" value="TonB-dep_OMP_SusC/RagA"/>
</dbReference>
<dbReference type="NCBIfam" id="TIGR04056">
    <property type="entry name" value="OMP_RagA_SusC"/>
    <property type="match status" value="1"/>
</dbReference>
<dbReference type="SUPFAM" id="SSF49464">
    <property type="entry name" value="Carboxypeptidase regulatory domain-like"/>
    <property type="match status" value="1"/>
</dbReference>
<evidence type="ECO:0000256" key="2">
    <source>
        <dbReference type="ARBA" id="ARBA00022448"/>
    </source>
</evidence>
<evidence type="ECO:0000256" key="9">
    <source>
        <dbReference type="RuleBase" id="RU003357"/>
    </source>
</evidence>
<dbReference type="Pfam" id="PF00593">
    <property type="entry name" value="TonB_dep_Rec_b-barrel"/>
    <property type="match status" value="1"/>
</dbReference>
<evidence type="ECO:0000256" key="8">
    <source>
        <dbReference type="PROSITE-ProRule" id="PRU01360"/>
    </source>
</evidence>
<sequence length="1025" mass="113267">MKIKNKILLYMLPMLLLAVNSLIAQTVSSVTGKVTDAKNGNPIEGVSVTVKGTTTGTSTDVSGNYNIKISSNNAVLVFSFVGYSDQEVPANKPSIDIKLSSSEVTGLNDVVVIGYGTQRKKDVTGSIAKVTGEQITTIAAPSFEASLQGKAPGVQVTQGSGLAGSGSVIRIRGIGSISAAGDPLYVIDGIPIYQDNFQQGNSGGMNLNPLAAINPNDIESIEILKDAGATGIYGSRGANGVILVTTKRGKVGKLSVNYNNKLGAVTYANRPDFLSNREYLAIRQEAYTNDGHSGYPDLNGGISWSKAMNTNTNWWALLTRVGMINEHSLGVNFGNKLVRSYIGAVYSDNESYLQNNSYTRAGLRANLDFNFSPKFKVLLNGAYNRGINKRVPAAWAGGLGDAMSTALPYYPVYNDDGTYFTGGSNPVRRLNETKWRNYDDRVLAGLTLEYKPIKNFTIRAQGSLDYFNTMDYQYESAEWLQRTDVPGIAKANPYWGTNWQANVTAQYDFNVTENSRMSVMVGTEAQESVVKGYNSDIYAYTDKQFYENKSLYKDSLAWFKTQPPNKSNFKEIEKDNWTFNSIFARINYNIASKYIFQLQARYDGSSKFGPNNKHGFFPSASAAWVISEEKFLKNSDLINLLKFRASYGIVGNANIPSGEYYYKYYTGSTNYQGEPTLYPSNIGNPDLKWETLKNFDLALEFGLFKNRITGEVAYYNKNTIDQLLNAGIQPNTGFGTMWRNLNGGKILNEGVELSLNLKVIDKKDFSWTVGGNISKNYNEVKSIGDLDADALGGGTNDTRIIVGYPVGTNFVSRYYGVDPVDGLPIWYDAQGKLTKTFSLDNRVPVGKVIPDYVGGVNTALRYKQFELSALFTYVIGGNLYDGSAKRQAGIITDWNIRRDLLDRWQNPGDDAKFPRTTLQTGTYPGLSSEWQYNSTMFLYDASFMRLRELTLRYNIPSGCLKRVGLRNASIFVTGMNLLTFTKYIGGDPEIARDFENAQDRNMSPNVTYLTPPQQKSVMGGINITF</sequence>
<feature type="domain" description="TonB-dependent receptor-like beta-barrel" evidence="11">
    <location>
        <begin position="409"/>
        <end position="884"/>
    </location>
</feature>
<comment type="subcellular location">
    <subcellularLocation>
        <location evidence="1 8">Cell outer membrane</location>
        <topology evidence="1 8">Multi-pass membrane protein</topology>
    </subcellularLocation>
</comment>
<dbReference type="InterPro" id="IPR039426">
    <property type="entry name" value="TonB-dep_rcpt-like"/>
</dbReference>
<dbReference type="Gene3D" id="2.60.40.1120">
    <property type="entry name" value="Carboxypeptidase-like, regulatory domain"/>
    <property type="match status" value="1"/>
</dbReference>
<keyword evidence="7 8" id="KW-0998">Cell outer membrane</keyword>
<keyword evidence="5 9" id="KW-0798">TonB box</keyword>